<proteinExistence type="predicted"/>
<dbReference type="Proteomes" id="UP000054564">
    <property type="component" value="Unassembled WGS sequence"/>
</dbReference>
<dbReference type="OrthoDB" id="418757at2759"/>
<comment type="caution">
    <text evidence="1">The sequence shown here is derived from an EMBL/GenBank/DDBJ whole genome shotgun (WGS) entry which is preliminary data.</text>
</comment>
<evidence type="ECO:0008006" key="3">
    <source>
        <dbReference type="Google" id="ProtNLM"/>
    </source>
</evidence>
<evidence type="ECO:0000313" key="1">
    <source>
        <dbReference type="EMBL" id="KNE94192.1"/>
    </source>
</evidence>
<reference evidence="2" key="1">
    <citation type="submission" date="2014-03" db="EMBL/GenBank/DDBJ databases">
        <title>The Genome Sequence of Puccinia striiformis f. sp. tritici PST-78.</title>
        <authorList>
            <consortium name="The Broad Institute Genome Sequencing Platform"/>
            <person name="Cuomo C."/>
            <person name="Hulbert S."/>
            <person name="Chen X."/>
            <person name="Walker B."/>
            <person name="Young S.K."/>
            <person name="Zeng Q."/>
            <person name="Gargeya S."/>
            <person name="Fitzgerald M."/>
            <person name="Haas B."/>
            <person name="Abouelleil A."/>
            <person name="Alvarado L."/>
            <person name="Arachchi H.M."/>
            <person name="Berlin A.M."/>
            <person name="Chapman S.B."/>
            <person name="Goldberg J."/>
            <person name="Griggs A."/>
            <person name="Gujja S."/>
            <person name="Hansen M."/>
            <person name="Howarth C."/>
            <person name="Imamovic A."/>
            <person name="Larimer J."/>
            <person name="McCowan C."/>
            <person name="Montmayeur A."/>
            <person name="Murphy C."/>
            <person name="Neiman D."/>
            <person name="Pearson M."/>
            <person name="Priest M."/>
            <person name="Roberts A."/>
            <person name="Saif S."/>
            <person name="Shea T."/>
            <person name="Sisk P."/>
            <person name="Sykes S."/>
            <person name="Wortman J."/>
            <person name="Nusbaum C."/>
            <person name="Birren B."/>
        </authorList>
    </citation>
    <scope>NUCLEOTIDE SEQUENCE [LARGE SCALE GENOMIC DNA]</scope>
    <source>
        <strain evidence="2">race PST-78</strain>
    </source>
</reference>
<evidence type="ECO:0000313" key="2">
    <source>
        <dbReference type="Proteomes" id="UP000054564"/>
    </source>
</evidence>
<dbReference type="EMBL" id="AJIL01000121">
    <property type="protein sequence ID" value="KNE94192.1"/>
    <property type="molecule type" value="Genomic_DNA"/>
</dbReference>
<keyword evidence="2" id="KW-1185">Reference proteome</keyword>
<gene>
    <name evidence="1" type="ORF">PSTG_12419</name>
</gene>
<organism evidence="1 2">
    <name type="scientific">Puccinia striiformis f. sp. tritici PST-78</name>
    <dbReference type="NCBI Taxonomy" id="1165861"/>
    <lineage>
        <taxon>Eukaryota</taxon>
        <taxon>Fungi</taxon>
        <taxon>Dikarya</taxon>
        <taxon>Basidiomycota</taxon>
        <taxon>Pucciniomycotina</taxon>
        <taxon>Pucciniomycetes</taxon>
        <taxon>Pucciniales</taxon>
        <taxon>Pucciniaceae</taxon>
        <taxon>Puccinia</taxon>
    </lineage>
</organism>
<protein>
    <recommendedName>
        <fullName evidence="3">Retrotransposon Copia-like N-terminal domain-containing protein</fullName>
    </recommendedName>
</protein>
<dbReference type="STRING" id="1165861.A0A0L0V4I8"/>
<name>A0A0L0V4I8_9BASI</name>
<accession>A0A0L0V4I8</accession>
<dbReference type="AlphaFoldDB" id="A0A0L0V4I8"/>
<sequence>MSFTDKTNSVIFETIIKATPLVTHDNFSAWKKKILTIFQYLSVKKVFVKGEGKLSEEAELLDGKVDQRVVNHTNKEDTLLIWKAIIKEFASAEAANQDRIWNKSSSMLFNNSDVLGFITCVLAMLEKMHKVGVDVPDNIISYEIMKKLPPTTKA</sequence>